<dbReference type="InterPro" id="IPR037185">
    <property type="entry name" value="EmrE-like"/>
</dbReference>
<dbReference type="PANTHER" id="PTHR22911:SF137">
    <property type="entry name" value="SOLUTE CARRIER FAMILY 35 MEMBER G2-RELATED"/>
    <property type="match status" value="1"/>
</dbReference>
<dbReference type="AlphaFoldDB" id="A0A323VKD0"/>
<feature type="domain" description="EamA" evidence="3">
    <location>
        <begin position="181"/>
        <end position="324"/>
    </location>
</feature>
<comment type="caution">
    <text evidence="5">The sequence shown here is derived from an EMBL/GenBank/DDBJ whole genome shotgun (WGS) entry which is preliminary data.</text>
</comment>
<organism evidence="5 6">
    <name type="scientific">Modestobacter versicolor</name>
    <dbReference type="NCBI Taxonomy" id="429133"/>
    <lineage>
        <taxon>Bacteria</taxon>
        <taxon>Bacillati</taxon>
        <taxon>Actinomycetota</taxon>
        <taxon>Actinomycetes</taxon>
        <taxon>Geodermatophilales</taxon>
        <taxon>Geodermatophilaceae</taxon>
        <taxon>Modestobacter</taxon>
    </lineage>
</organism>
<dbReference type="SUPFAM" id="SSF103481">
    <property type="entry name" value="Multidrug resistance efflux transporter EmrE"/>
    <property type="match status" value="2"/>
</dbReference>
<gene>
    <name evidence="5" type="ORF">DMO24_00990</name>
    <name evidence="4" type="ORF">FHX36_000398</name>
</gene>
<feature type="transmembrane region" description="Helical" evidence="2">
    <location>
        <begin position="63"/>
        <end position="87"/>
    </location>
</feature>
<evidence type="ECO:0000313" key="4">
    <source>
        <dbReference type="EMBL" id="MBB3674663.1"/>
    </source>
</evidence>
<dbReference type="GO" id="GO:0016020">
    <property type="term" value="C:membrane"/>
    <property type="evidence" value="ECO:0007669"/>
    <property type="project" value="InterPro"/>
</dbReference>
<comment type="similarity">
    <text evidence="1">Belongs to the EamA transporter family.</text>
</comment>
<dbReference type="EMBL" id="QKNV01000009">
    <property type="protein sequence ID" value="PZA23266.1"/>
    <property type="molecule type" value="Genomic_DNA"/>
</dbReference>
<dbReference type="OrthoDB" id="68076at2"/>
<dbReference type="Proteomes" id="UP000580718">
    <property type="component" value="Unassembled WGS sequence"/>
</dbReference>
<evidence type="ECO:0000256" key="2">
    <source>
        <dbReference type="SAM" id="Phobius"/>
    </source>
</evidence>
<keyword evidence="2" id="KW-1133">Transmembrane helix</keyword>
<dbReference type="PANTHER" id="PTHR22911">
    <property type="entry name" value="ACYL-MALONYL CONDENSING ENZYME-RELATED"/>
    <property type="match status" value="1"/>
</dbReference>
<feature type="transmembrane region" description="Helical" evidence="2">
    <location>
        <begin position="38"/>
        <end position="56"/>
    </location>
</feature>
<protein>
    <submittedName>
        <fullName evidence="4">Drug/metabolite transporter (DMT)-like permease</fullName>
    </submittedName>
</protein>
<sequence>MFSLTTGAALLAVASSIGYGVGDVLAGVAVRRHTASSVALWVQLLAVVMLTGGVFLQRPEPTVPGLVWGGVAGVLGALGVLAFYTALQNGPTSIVAPVSGAGVVIPLVGGLVTGEQLSVSAIVGLVAVVAGILVIALRSDNASHTTDIWPRRPLGAPGRSQVAPVHDQCRPFAYARPALAAVLLSVVAAVGFGSFFIIVDVAIASAAPTSDDGLALATALLVALAVQAGSLLVTVLAASRHTLRCVRPSARLLGVAGAIAVLDVASDVALTYAIGVGPLAVVGPLGSLDPVVAVLIAAVFLRERVNRWQLVGVALALAGIGLVSS</sequence>
<dbReference type="InterPro" id="IPR000620">
    <property type="entry name" value="EamA_dom"/>
</dbReference>
<accession>A0A323VKD0</accession>
<evidence type="ECO:0000256" key="1">
    <source>
        <dbReference type="ARBA" id="ARBA00007362"/>
    </source>
</evidence>
<reference evidence="5 6" key="1">
    <citation type="submission" date="2018-06" db="EMBL/GenBank/DDBJ databases">
        <title>Draft genome sequence of Modestobacter versicolor CP153-2.</title>
        <authorList>
            <person name="Gundlapally S.R."/>
        </authorList>
    </citation>
    <scope>NUCLEOTIDE SEQUENCE [LARGE SCALE GENOMIC DNA]</scope>
    <source>
        <strain evidence="5 6">CP153-2</strain>
    </source>
</reference>
<dbReference type="RefSeq" id="WP_110550434.1">
    <property type="nucleotide sequence ID" value="NZ_JACIBU010000001.1"/>
</dbReference>
<keyword evidence="2" id="KW-0472">Membrane</keyword>
<dbReference type="Proteomes" id="UP000247602">
    <property type="component" value="Unassembled WGS sequence"/>
</dbReference>
<feature type="transmembrane region" description="Helical" evidence="2">
    <location>
        <begin position="213"/>
        <end position="238"/>
    </location>
</feature>
<dbReference type="Pfam" id="PF00892">
    <property type="entry name" value="EamA"/>
    <property type="match status" value="2"/>
</dbReference>
<feature type="transmembrane region" description="Helical" evidence="2">
    <location>
        <begin position="250"/>
        <end position="274"/>
    </location>
</feature>
<keyword evidence="2" id="KW-0812">Transmembrane</keyword>
<evidence type="ECO:0000313" key="6">
    <source>
        <dbReference type="Proteomes" id="UP000247602"/>
    </source>
</evidence>
<dbReference type="Gene3D" id="1.10.3730.20">
    <property type="match status" value="2"/>
</dbReference>
<dbReference type="EMBL" id="JACIBU010000001">
    <property type="protein sequence ID" value="MBB3674663.1"/>
    <property type="molecule type" value="Genomic_DNA"/>
</dbReference>
<feature type="transmembrane region" description="Helical" evidence="2">
    <location>
        <begin position="178"/>
        <end position="207"/>
    </location>
</feature>
<proteinExistence type="inferred from homology"/>
<reference evidence="4 7" key="2">
    <citation type="submission" date="2020-08" db="EMBL/GenBank/DDBJ databases">
        <title>Sequencing the genomes of 1000 actinobacteria strains.</title>
        <authorList>
            <person name="Klenk H.-P."/>
        </authorList>
    </citation>
    <scope>NUCLEOTIDE SEQUENCE [LARGE SCALE GENOMIC DNA]</scope>
    <source>
        <strain evidence="4 7">DSM 16678</strain>
    </source>
</reference>
<name>A0A323VKD0_9ACTN</name>
<feature type="transmembrane region" description="Helical" evidence="2">
    <location>
        <begin position="280"/>
        <end position="301"/>
    </location>
</feature>
<evidence type="ECO:0000259" key="3">
    <source>
        <dbReference type="Pfam" id="PF00892"/>
    </source>
</evidence>
<feature type="transmembrane region" description="Helical" evidence="2">
    <location>
        <begin position="117"/>
        <end position="137"/>
    </location>
</feature>
<evidence type="ECO:0000313" key="5">
    <source>
        <dbReference type="EMBL" id="PZA23266.1"/>
    </source>
</evidence>
<feature type="domain" description="EamA" evidence="3">
    <location>
        <begin position="8"/>
        <end position="136"/>
    </location>
</feature>
<keyword evidence="6" id="KW-1185">Reference proteome</keyword>
<evidence type="ECO:0000313" key="7">
    <source>
        <dbReference type="Proteomes" id="UP000580718"/>
    </source>
</evidence>